<dbReference type="Proteomes" id="UP000198916">
    <property type="component" value="Unassembled WGS sequence"/>
</dbReference>
<keyword evidence="1" id="KW-0812">Transmembrane</keyword>
<evidence type="ECO:0000313" key="2">
    <source>
        <dbReference type="EMBL" id="SEL12745.1"/>
    </source>
</evidence>
<accession>A0A1H7MPZ2</accession>
<reference evidence="3" key="1">
    <citation type="submission" date="2016-10" db="EMBL/GenBank/DDBJ databases">
        <authorList>
            <person name="Varghese N."/>
            <person name="Submissions S."/>
        </authorList>
    </citation>
    <scope>NUCLEOTIDE SEQUENCE [LARGE SCALE GENOMIC DNA]</scope>
    <source>
        <strain evidence="3">Jip14</strain>
    </source>
</reference>
<feature type="transmembrane region" description="Helical" evidence="1">
    <location>
        <begin position="47"/>
        <end position="67"/>
    </location>
</feature>
<keyword evidence="1" id="KW-0472">Membrane</keyword>
<organism evidence="2 3">
    <name type="scientific">Parapedobacter koreensis</name>
    <dbReference type="NCBI Taxonomy" id="332977"/>
    <lineage>
        <taxon>Bacteria</taxon>
        <taxon>Pseudomonadati</taxon>
        <taxon>Bacteroidota</taxon>
        <taxon>Sphingobacteriia</taxon>
        <taxon>Sphingobacteriales</taxon>
        <taxon>Sphingobacteriaceae</taxon>
        <taxon>Parapedobacter</taxon>
    </lineage>
</organism>
<feature type="transmembrane region" description="Helical" evidence="1">
    <location>
        <begin position="12"/>
        <end position="35"/>
    </location>
</feature>
<dbReference type="OrthoDB" id="1099872at2"/>
<dbReference type="EMBL" id="FNZR01000003">
    <property type="protein sequence ID" value="SEL12745.1"/>
    <property type="molecule type" value="Genomic_DNA"/>
</dbReference>
<name>A0A1H7MPZ2_9SPHI</name>
<keyword evidence="3" id="KW-1185">Reference proteome</keyword>
<sequence length="121" mass="13764">MKKLFKSKIRFVVIPIVALAFVFLVGYVVMTLWNYTLPALLGVKTITLWQAMALFFLCKILFGFGGSGPKKGRSHWKGGRAMHGAFDQMDEADKSRFGAYMRWKSCGWNDTADTSEEKEDR</sequence>
<dbReference type="RefSeq" id="WP_090605173.1">
    <property type="nucleotide sequence ID" value="NZ_FNZR01000003.1"/>
</dbReference>
<gene>
    <name evidence="2" type="ORF">SAMN05421740_103585</name>
</gene>
<dbReference type="AlphaFoldDB" id="A0A1H7MPZ2"/>
<protein>
    <submittedName>
        <fullName evidence="2">Uncharacterized protein</fullName>
    </submittedName>
</protein>
<keyword evidence="1" id="KW-1133">Transmembrane helix</keyword>
<dbReference type="STRING" id="332977.SAMN05421740_103585"/>
<evidence type="ECO:0000313" key="3">
    <source>
        <dbReference type="Proteomes" id="UP000198916"/>
    </source>
</evidence>
<evidence type="ECO:0000256" key="1">
    <source>
        <dbReference type="SAM" id="Phobius"/>
    </source>
</evidence>
<proteinExistence type="predicted"/>